<dbReference type="SUPFAM" id="SSF50494">
    <property type="entry name" value="Trypsin-like serine proteases"/>
    <property type="match status" value="1"/>
</dbReference>
<dbReference type="GO" id="GO:0006508">
    <property type="term" value="P:proteolysis"/>
    <property type="evidence" value="ECO:0007669"/>
    <property type="project" value="InterPro"/>
</dbReference>
<dbReference type="EMBL" id="GEDC01026044">
    <property type="protein sequence ID" value="JAS11254.1"/>
    <property type="molecule type" value="Transcribed_RNA"/>
</dbReference>
<evidence type="ECO:0000313" key="5">
    <source>
        <dbReference type="EMBL" id="JAS11254.1"/>
    </source>
</evidence>
<dbReference type="Pfam" id="PF00089">
    <property type="entry name" value="Trypsin"/>
    <property type="match status" value="1"/>
</dbReference>
<feature type="non-terminal residue" evidence="5">
    <location>
        <position position="263"/>
    </location>
</feature>
<sequence length="263" mass="28837">SHSNEMDCIHLVIVLSCLGVVMAMYLPNTSNRISRQAPTNTEEFPYRILVTSGNSQYFEVVCSGVIISKDYVLTSASRIKQILPEMTQIMTGPTYTVDPINVESITTHPEFNESSYCDIALIKVNTSFNFNSSINKTLISYDWSDLSQPCILTSWDEDKKVVYRQEVSVTQCGTSTSTEFCVTSNENITTSEINMGSPIVCNQKLFGIKTLGINKFTNVTKVSSWIDAVISTATTTDQTTSSPATTTITTTQSSTLTSGANTT</sequence>
<evidence type="ECO:0000256" key="3">
    <source>
        <dbReference type="SAM" id="SignalP"/>
    </source>
</evidence>
<reference evidence="5" key="1">
    <citation type="submission" date="2015-12" db="EMBL/GenBank/DDBJ databases">
        <title>De novo transcriptome assembly of four potential Pierce s Disease insect vectors from Arizona vineyards.</title>
        <authorList>
            <person name="Tassone E.E."/>
        </authorList>
    </citation>
    <scope>NUCLEOTIDE SEQUENCE</scope>
</reference>
<feature type="signal peptide" evidence="3">
    <location>
        <begin position="1"/>
        <end position="23"/>
    </location>
</feature>
<dbReference type="SMART" id="SM00020">
    <property type="entry name" value="Tryp_SPc"/>
    <property type="match status" value="1"/>
</dbReference>
<evidence type="ECO:0000256" key="1">
    <source>
        <dbReference type="ARBA" id="ARBA00023157"/>
    </source>
</evidence>
<evidence type="ECO:0000256" key="2">
    <source>
        <dbReference type="SAM" id="MobiDB-lite"/>
    </source>
</evidence>
<feature type="domain" description="Peptidase S1" evidence="4">
    <location>
        <begin position="20"/>
        <end position="231"/>
    </location>
</feature>
<feature type="region of interest" description="Disordered" evidence="2">
    <location>
        <begin position="237"/>
        <end position="263"/>
    </location>
</feature>
<dbReference type="AlphaFoldDB" id="A0A1B6CCR3"/>
<accession>A0A1B6CCR3</accession>
<protein>
    <recommendedName>
        <fullName evidence="4">Peptidase S1 domain-containing protein</fullName>
    </recommendedName>
</protein>
<dbReference type="PANTHER" id="PTHR24250">
    <property type="entry name" value="CHYMOTRYPSIN-RELATED"/>
    <property type="match status" value="1"/>
</dbReference>
<keyword evidence="3" id="KW-0732">Signal</keyword>
<organism evidence="5">
    <name type="scientific">Clastoptera arizonana</name>
    <name type="common">Arizona spittle bug</name>
    <dbReference type="NCBI Taxonomy" id="38151"/>
    <lineage>
        <taxon>Eukaryota</taxon>
        <taxon>Metazoa</taxon>
        <taxon>Ecdysozoa</taxon>
        <taxon>Arthropoda</taxon>
        <taxon>Hexapoda</taxon>
        <taxon>Insecta</taxon>
        <taxon>Pterygota</taxon>
        <taxon>Neoptera</taxon>
        <taxon>Paraneoptera</taxon>
        <taxon>Hemiptera</taxon>
        <taxon>Auchenorrhyncha</taxon>
        <taxon>Cercopoidea</taxon>
        <taxon>Clastopteridae</taxon>
        <taxon>Clastoptera</taxon>
    </lineage>
</organism>
<dbReference type="InterPro" id="IPR001254">
    <property type="entry name" value="Trypsin_dom"/>
</dbReference>
<feature type="non-terminal residue" evidence="5">
    <location>
        <position position="1"/>
    </location>
</feature>
<keyword evidence="1" id="KW-1015">Disulfide bond</keyword>
<dbReference type="InterPro" id="IPR043504">
    <property type="entry name" value="Peptidase_S1_PA_chymotrypsin"/>
</dbReference>
<proteinExistence type="predicted"/>
<dbReference type="Gene3D" id="2.40.10.10">
    <property type="entry name" value="Trypsin-like serine proteases"/>
    <property type="match status" value="1"/>
</dbReference>
<name>A0A1B6CCR3_9HEMI</name>
<gene>
    <name evidence="5" type="ORF">g.38719</name>
</gene>
<dbReference type="PANTHER" id="PTHR24250:SF27">
    <property type="entry name" value="ELASTASE 2 LIKE"/>
    <property type="match status" value="1"/>
</dbReference>
<feature type="chain" id="PRO_5008580389" description="Peptidase S1 domain-containing protein" evidence="3">
    <location>
        <begin position="24"/>
        <end position="263"/>
    </location>
</feature>
<evidence type="ECO:0000259" key="4">
    <source>
        <dbReference type="PROSITE" id="PS50240"/>
    </source>
</evidence>
<dbReference type="InterPro" id="IPR009003">
    <property type="entry name" value="Peptidase_S1_PA"/>
</dbReference>
<dbReference type="GO" id="GO:0004252">
    <property type="term" value="F:serine-type endopeptidase activity"/>
    <property type="evidence" value="ECO:0007669"/>
    <property type="project" value="InterPro"/>
</dbReference>
<dbReference type="PROSITE" id="PS50240">
    <property type="entry name" value="TRYPSIN_DOM"/>
    <property type="match status" value="1"/>
</dbReference>